<dbReference type="AlphaFoldDB" id="A0A2A8HEB4"/>
<evidence type="ECO:0000313" key="1">
    <source>
        <dbReference type="EMBL" id="PEQ05107.1"/>
    </source>
</evidence>
<accession>A0A2A8HEB4</accession>
<reference evidence="1 2" key="1">
    <citation type="submission" date="2017-09" db="EMBL/GenBank/DDBJ databases">
        <title>Large-scale bioinformatics analysis of Bacillus genomes uncovers conserved roles of natural products in bacterial physiology.</title>
        <authorList>
            <consortium name="Agbiome Team Llc"/>
            <person name="Bleich R.M."/>
            <person name="Grubbs K.J."/>
            <person name="Santa Maria K.C."/>
            <person name="Allen S.E."/>
            <person name="Farag S."/>
            <person name="Shank E.A."/>
            <person name="Bowers A."/>
        </authorList>
    </citation>
    <scope>NUCLEOTIDE SEQUENCE [LARGE SCALE GENOMIC DNA]</scope>
    <source>
        <strain evidence="1 2">AFS021349</strain>
    </source>
</reference>
<name>A0A2A8HEB4_9BACI</name>
<sequence length="58" mass="6632">MLKATGVALETKAMIGKLLEPKKVSCDVEYVINELYKLELCTTEEFNQITNILQQKKE</sequence>
<evidence type="ECO:0008006" key="3">
    <source>
        <dbReference type="Google" id="ProtNLM"/>
    </source>
</evidence>
<gene>
    <name evidence="1" type="ORF">CN585_16465</name>
</gene>
<dbReference type="Proteomes" id="UP000220841">
    <property type="component" value="Unassembled WGS sequence"/>
</dbReference>
<comment type="caution">
    <text evidence="1">The sequence shown here is derived from an EMBL/GenBank/DDBJ whole genome shotgun (WGS) entry which is preliminary data.</text>
</comment>
<organism evidence="1 2">
    <name type="scientific">Bacillus toyonensis</name>
    <dbReference type="NCBI Taxonomy" id="155322"/>
    <lineage>
        <taxon>Bacteria</taxon>
        <taxon>Bacillati</taxon>
        <taxon>Bacillota</taxon>
        <taxon>Bacilli</taxon>
        <taxon>Bacillales</taxon>
        <taxon>Bacillaceae</taxon>
        <taxon>Bacillus</taxon>
        <taxon>Bacillus cereus group</taxon>
    </lineage>
</organism>
<dbReference type="RefSeq" id="WP_098226728.1">
    <property type="nucleotide sequence ID" value="NZ_NUBY01000071.1"/>
</dbReference>
<proteinExistence type="predicted"/>
<dbReference type="EMBL" id="NUBY01000071">
    <property type="protein sequence ID" value="PEQ05107.1"/>
    <property type="molecule type" value="Genomic_DNA"/>
</dbReference>
<evidence type="ECO:0000313" key="2">
    <source>
        <dbReference type="Proteomes" id="UP000220841"/>
    </source>
</evidence>
<protein>
    <recommendedName>
        <fullName evidence="3">Phage protein</fullName>
    </recommendedName>
</protein>